<dbReference type="PANTHER" id="PTHR43394:SF1">
    <property type="entry name" value="ATP-BINDING CASSETTE SUB-FAMILY B MEMBER 10, MITOCHONDRIAL"/>
    <property type="match status" value="1"/>
</dbReference>
<dbReference type="PROSITE" id="PS00211">
    <property type="entry name" value="ABC_TRANSPORTER_1"/>
    <property type="match status" value="1"/>
</dbReference>
<evidence type="ECO:0000259" key="10">
    <source>
        <dbReference type="PROSITE" id="PS50929"/>
    </source>
</evidence>
<dbReference type="Gene3D" id="3.40.50.300">
    <property type="entry name" value="P-loop containing nucleotide triphosphate hydrolases"/>
    <property type="match status" value="1"/>
</dbReference>
<evidence type="ECO:0000256" key="2">
    <source>
        <dbReference type="ARBA" id="ARBA00022448"/>
    </source>
</evidence>
<dbReference type="InterPro" id="IPR011527">
    <property type="entry name" value="ABC1_TM_dom"/>
</dbReference>
<gene>
    <name evidence="11" type="ORF">DFO77_104168</name>
</gene>
<organism evidence="11 12">
    <name type="scientific">Marinilabilia salmonicolor</name>
    <dbReference type="NCBI Taxonomy" id="989"/>
    <lineage>
        <taxon>Bacteria</taxon>
        <taxon>Pseudomonadati</taxon>
        <taxon>Bacteroidota</taxon>
        <taxon>Bacteroidia</taxon>
        <taxon>Marinilabiliales</taxon>
        <taxon>Marinilabiliaceae</taxon>
        <taxon>Marinilabilia</taxon>
    </lineage>
</organism>
<dbReference type="FunFam" id="3.40.50.300:FF:000287">
    <property type="entry name" value="Multidrug ABC transporter ATP-binding protein"/>
    <property type="match status" value="1"/>
</dbReference>
<dbReference type="InterPro" id="IPR027417">
    <property type="entry name" value="P-loop_NTPase"/>
</dbReference>
<dbReference type="GO" id="GO:0005524">
    <property type="term" value="F:ATP binding"/>
    <property type="evidence" value="ECO:0007669"/>
    <property type="project" value="UniProtKB-KW"/>
</dbReference>
<dbReference type="Pfam" id="PF00005">
    <property type="entry name" value="ABC_tran"/>
    <property type="match status" value="1"/>
</dbReference>
<feature type="transmembrane region" description="Helical" evidence="8">
    <location>
        <begin position="86"/>
        <end position="108"/>
    </location>
</feature>
<dbReference type="GO" id="GO:0016887">
    <property type="term" value="F:ATP hydrolysis activity"/>
    <property type="evidence" value="ECO:0007669"/>
    <property type="project" value="InterPro"/>
</dbReference>
<evidence type="ECO:0000256" key="5">
    <source>
        <dbReference type="ARBA" id="ARBA00022840"/>
    </source>
</evidence>
<dbReference type="InterPro" id="IPR003593">
    <property type="entry name" value="AAA+_ATPase"/>
</dbReference>
<comment type="caution">
    <text evidence="11">The sequence shown here is derived from an EMBL/GenBank/DDBJ whole genome shotgun (WGS) entry which is preliminary data.</text>
</comment>
<dbReference type="InterPro" id="IPR003439">
    <property type="entry name" value="ABC_transporter-like_ATP-bd"/>
</dbReference>
<sequence length="606" mass="68273">MRDFIRVMKRYLPPYKHLLGLNFLFNILSASFAVFSVALMVPMLEIILSQNNEVYSLVEWKLNFNDLKHNLYYYITSLKSSYGPGWSLLFVGLFLVVGTFLKTGFAYLAAYTSISIRNGVVRDLRHNIYHKILQLPMAFFSEEKKGDIIARSTGDVQEVEASIMSSLNMFLKNPVLIVVFLIAMLLFSLKLTLFVFVVLPIAGFIIGRVGKSLKKTSREGQNKMGELLGIIEETLSGLRIVKAFNAEKRMDQRFDGEVDEYRNIMNRLMRRRDLAHPMSEFLGTIVVVIVVWFGGTLILTDPDALNAAEFLAYLGIFYQIINPAKDFSKAMYSIQKGMAAYDRIDEIMGANVAIHEKEGAKEIHELKKGIEYRNVTFAYNEAPVLKNIDVSIPKGKTIALVGQSGSGKSTFVDLLPRFYDVLEGSILIDEQDIRDLKIHDLRNLMGNVNQDAILFNDTIYNNIAFGVEDATPQKVEEAARVANAHEFITSFDNGYQTIVGDRGGRLSGGQRQRISIARAVLKNPPVLILDEATSALDTESEKLVQEALENLMANRTSIVIAHRLSTVRNADCIYVFHEGEIVETGTHDELISMKGIYQKLNDLQMR</sequence>
<evidence type="ECO:0000256" key="7">
    <source>
        <dbReference type="ARBA" id="ARBA00023136"/>
    </source>
</evidence>
<evidence type="ECO:0000256" key="8">
    <source>
        <dbReference type="SAM" id="Phobius"/>
    </source>
</evidence>
<dbReference type="InterPro" id="IPR017871">
    <property type="entry name" value="ABC_transporter-like_CS"/>
</dbReference>
<dbReference type="CDD" id="cd03251">
    <property type="entry name" value="ABCC_MsbA"/>
    <property type="match status" value="1"/>
</dbReference>
<dbReference type="SMART" id="SM00382">
    <property type="entry name" value="AAA"/>
    <property type="match status" value="1"/>
</dbReference>
<dbReference type="GO" id="GO:0005886">
    <property type="term" value="C:plasma membrane"/>
    <property type="evidence" value="ECO:0007669"/>
    <property type="project" value="UniProtKB-SubCell"/>
</dbReference>
<feature type="transmembrane region" description="Helical" evidence="8">
    <location>
        <begin position="193"/>
        <end position="210"/>
    </location>
</feature>
<dbReference type="CDD" id="cd18552">
    <property type="entry name" value="ABC_6TM_MsbA_like"/>
    <property type="match status" value="1"/>
</dbReference>
<dbReference type="InterPro" id="IPR036640">
    <property type="entry name" value="ABC1_TM_sf"/>
</dbReference>
<feature type="transmembrane region" description="Helical" evidence="8">
    <location>
        <begin position="170"/>
        <end position="187"/>
    </location>
</feature>
<evidence type="ECO:0000259" key="9">
    <source>
        <dbReference type="PROSITE" id="PS50893"/>
    </source>
</evidence>
<dbReference type="GO" id="GO:0015421">
    <property type="term" value="F:ABC-type oligopeptide transporter activity"/>
    <property type="evidence" value="ECO:0007669"/>
    <property type="project" value="TreeGrafter"/>
</dbReference>
<dbReference type="PANTHER" id="PTHR43394">
    <property type="entry name" value="ATP-DEPENDENT PERMEASE MDL1, MITOCHONDRIAL"/>
    <property type="match status" value="1"/>
</dbReference>
<dbReference type="Proteomes" id="UP000252733">
    <property type="component" value="Unassembled WGS sequence"/>
</dbReference>
<dbReference type="AlphaFoldDB" id="A0A2T0XMY6"/>
<evidence type="ECO:0000256" key="1">
    <source>
        <dbReference type="ARBA" id="ARBA00004651"/>
    </source>
</evidence>
<comment type="subcellular location">
    <subcellularLocation>
        <location evidence="1">Cell membrane</location>
        <topology evidence="1">Multi-pass membrane protein</topology>
    </subcellularLocation>
</comment>
<feature type="transmembrane region" description="Helical" evidence="8">
    <location>
        <begin position="274"/>
        <end position="298"/>
    </location>
</feature>
<evidence type="ECO:0000256" key="4">
    <source>
        <dbReference type="ARBA" id="ARBA00022741"/>
    </source>
</evidence>
<dbReference type="PROSITE" id="PS50893">
    <property type="entry name" value="ABC_TRANSPORTER_2"/>
    <property type="match status" value="1"/>
</dbReference>
<dbReference type="Gene3D" id="1.20.1560.10">
    <property type="entry name" value="ABC transporter type 1, transmembrane domain"/>
    <property type="match status" value="1"/>
</dbReference>
<evidence type="ECO:0000256" key="6">
    <source>
        <dbReference type="ARBA" id="ARBA00022989"/>
    </source>
</evidence>
<dbReference type="PROSITE" id="PS50929">
    <property type="entry name" value="ABC_TM1F"/>
    <property type="match status" value="1"/>
</dbReference>
<evidence type="ECO:0000313" key="11">
    <source>
        <dbReference type="EMBL" id="RCW38410.1"/>
    </source>
</evidence>
<keyword evidence="3 8" id="KW-0812">Transmembrane</keyword>
<proteinExistence type="predicted"/>
<accession>A0A2T0XMY6</accession>
<feature type="transmembrane region" description="Helical" evidence="8">
    <location>
        <begin position="21"/>
        <end position="44"/>
    </location>
</feature>
<evidence type="ECO:0000313" key="12">
    <source>
        <dbReference type="Proteomes" id="UP000252733"/>
    </source>
</evidence>
<dbReference type="SUPFAM" id="SSF90123">
    <property type="entry name" value="ABC transporter transmembrane region"/>
    <property type="match status" value="1"/>
</dbReference>
<keyword evidence="2" id="KW-0813">Transport</keyword>
<keyword evidence="12" id="KW-1185">Reference proteome</keyword>
<dbReference type="STRING" id="1168289.GCA_000259075_00015"/>
<evidence type="ECO:0000256" key="3">
    <source>
        <dbReference type="ARBA" id="ARBA00022692"/>
    </source>
</evidence>
<feature type="domain" description="ABC transmembrane type-1" evidence="10">
    <location>
        <begin position="23"/>
        <end position="336"/>
    </location>
</feature>
<keyword evidence="7 8" id="KW-0472">Membrane</keyword>
<dbReference type="SUPFAM" id="SSF52540">
    <property type="entry name" value="P-loop containing nucleoside triphosphate hydrolases"/>
    <property type="match status" value="1"/>
</dbReference>
<dbReference type="EMBL" id="QPIZ01000004">
    <property type="protein sequence ID" value="RCW38410.1"/>
    <property type="molecule type" value="Genomic_DNA"/>
</dbReference>
<dbReference type="Pfam" id="PF00664">
    <property type="entry name" value="ABC_membrane"/>
    <property type="match status" value="1"/>
</dbReference>
<reference evidence="11 12" key="1">
    <citation type="submission" date="2018-07" db="EMBL/GenBank/DDBJ databases">
        <title>Freshwater and sediment microbial communities from various areas in North America, analyzing microbe dynamics in response to fracking.</title>
        <authorList>
            <person name="Lamendella R."/>
        </authorList>
    </citation>
    <scope>NUCLEOTIDE SEQUENCE [LARGE SCALE GENOMIC DNA]</scope>
    <source>
        <strain evidence="11 12">160A</strain>
    </source>
</reference>
<feature type="domain" description="ABC transporter" evidence="9">
    <location>
        <begin position="370"/>
        <end position="603"/>
    </location>
</feature>
<keyword evidence="5 11" id="KW-0067">ATP-binding</keyword>
<name>A0A2T0XMY6_9BACT</name>
<keyword evidence="4" id="KW-0547">Nucleotide-binding</keyword>
<dbReference type="OrthoDB" id="9780296at2"/>
<keyword evidence="6 8" id="KW-1133">Transmembrane helix</keyword>
<protein>
    <submittedName>
        <fullName evidence="11">Subfamily B ATP-binding cassette protein MsbA</fullName>
    </submittedName>
</protein>
<dbReference type="RefSeq" id="WP_106152799.1">
    <property type="nucleotide sequence ID" value="NZ_PVTS01000006.1"/>
</dbReference>
<dbReference type="InterPro" id="IPR039421">
    <property type="entry name" value="Type_1_exporter"/>
</dbReference>